<dbReference type="Proteomes" id="UP000198211">
    <property type="component" value="Unassembled WGS sequence"/>
</dbReference>
<gene>
    <name evidence="1" type="ORF">PHMEG_00034077</name>
</gene>
<reference evidence="2" key="1">
    <citation type="submission" date="2017-03" db="EMBL/GenBank/DDBJ databases">
        <title>Phytopthora megakarya and P. palmivora, two closely related causual agents of cacao black pod achieved similar genome size and gene model numbers by different mechanisms.</title>
        <authorList>
            <person name="Ali S."/>
            <person name="Shao J."/>
            <person name="Larry D.J."/>
            <person name="Kronmiller B."/>
            <person name="Shen D."/>
            <person name="Strem M.D."/>
            <person name="Melnick R.L."/>
            <person name="Guiltinan M.J."/>
            <person name="Tyler B.M."/>
            <person name="Meinhardt L.W."/>
            <person name="Bailey B.A."/>
        </authorList>
    </citation>
    <scope>NUCLEOTIDE SEQUENCE [LARGE SCALE GENOMIC DNA]</scope>
    <source>
        <strain evidence="2">zdho120</strain>
    </source>
</reference>
<keyword evidence="2" id="KW-1185">Reference proteome</keyword>
<name>A0A225US43_9STRA</name>
<organism evidence="1 2">
    <name type="scientific">Phytophthora megakarya</name>
    <dbReference type="NCBI Taxonomy" id="4795"/>
    <lineage>
        <taxon>Eukaryota</taxon>
        <taxon>Sar</taxon>
        <taxon>Stramenopiles</taxon>
        <taxon>Oomycota</taxon>
        <taxon>Peronosporomycetes</taxon>
        <taxon>Peronosporales</taxon>
        <taxon>Peronosporaceae</taxon>
        <taxon>Phytophthora</taxon>
    </lineage>
</organism>
<evidence type="ECO:0000313" key="2">
    <source>
        <dbReference type="Proteomes" id="UP000198211"/>
    </source>
</evidence>
<protein>
    <submittedName>
        <fullName evidence="1">Uncharacterized protein</fullName>
    </submittedName>
</protein>
<accession>A0A225US43</accession>
<proteinExistence type="predicted"/>
<evidence type="ECO:0000313" key="1">
    <source>
        <dbReference type="EMBL" id="OWY95820.1"/>
    </source>
</evidence>
<dbReference type="OrthoDB" id="123132at2759"/>
<dbReference type="AlphaFoldDB" id="A0A225US43"/>
<sequence length="87" mass="9884">MFRSHAQSQRNHKKGLAVARRIAADQSLKECKIQYVKPLGYGCKWDKTTGEAVKRPKDLYELWGEYEFGLGGGLKALERLHHGRAPC</sequence>
<comment type="caution">
    <text evidence="1">The sequence shown here is derived from an EMBL/GenBank/DDBJ whole genome shotgun (WGS) entry which is preliminary data.</text>
</comment>
<dbReference type="EMBL" id="NBNE01012456">
    <property type="protein sequence ID" value="OWY95820.1"/>
    <property type="molecule type" value="Genomic_DNA"/>
</dbReference>